<organism evidence="2 3">
    <name type="scientific">Koleobacter methoxysyntrophicus</name>
    <dbReference type="NCBI Taxonomy" id="2751313"/>
    <lineage>
        <taxon>Bacteria</taxon>
        <taxon>Bacillati</taxon>
        <taxon>Bacillota</taxon>
        <taxon>Clostridia</taxon>
        <taxon>Koleobacterales</taxon>
        <taxon>Koleobacteraceae</taxon>
        <taxon>Koleobacter</taxon>
    </lineage>
</organism>
<dbReference type="InterPro" id="IPR020825">
    <property type="entry name" value="Phe-tRNA_synthase-like_B3/B4"/>
</dbReference>
<dbReference type="Pfam" id="PF03483">
    <property type="entry name" value="B3_4"/>
    <property type="match status" value="1"/>
</dbReference>
<evidence type="ECO:0000313" key="3">
    <source>
        <dbReference type="Proteomes" id="UP000662904"/>
    </source>
</evidence>
<name>A0A8A0RP61_9FIRM</name>
<dbReference type="GO" id="GO:0003723">
    <property type="term" value="F:RNA binding"/>
    <property type="evidence" value="ECO:0007669"/>
    <property type="project" value="InterPro"/>
</dbReference>
<proteinExistence type="predicted"/>
<feature type="domain" description="B3/B4 tRNA-binding" evidence="1">
    <location>
        <begin position="65"/>
        <end position="212"/>
    </location>
</feature>
<dbReference type="InterPro" id="IPR005146">
    <property type="entry name" value="B3/B4_tRNA-bd"/>
</dbReference>
<accession>A0A8A0RP61</accession>
<dbReference type="SUPFAM" id="SSF56037">
    <property type="entry name" value="PheT/TilS domain"/>
    <property type="match status" value="1"/>
</dbReference>
<dbReference type="AlphaFoldDB" id="A0A8A0RP61"/>
<dbReference type="RefSeq" id="WP_206707033.1">
    <property type="nucleotide sequence ID" value="NZ_CP059066.1"/>
</dbReference>
<dbReference type="SMART" id="SM00873">
    <property type="entry name" value="B3_4"/>
    <property type="match status" value="1"/>
</dbReference>
<evidence type="ECO:0000259" key="1">
    <source>
        <dbReference type="SMART" id="SM00873"/>
    </source>
</evidence>
<dbReference type="PANTHER" id="PTHR39209:SF2">
    <property type="entry name" value="CYTOPLASMIC PROTEIN"/>
    <property type="match status" value="1"/>
</dbReference>
<dbReference type="PANTHER" id="PTHR39209">
    <property type="match status" value="1"/>
</dbReference>
<dbReference type="GO" id="GO:0004826">
    <property type="term" value="F:phenylalanine-tRNA ligase activity"/>
    <property type="evidence" value="ECO:0007669"/>
    <property type="project" value="InterPro"/>
</dbReference>
<gene>
    <name evidence="2" type="ORF">H0A61_02071</name>
</gene>
<dbReference type="EMBL" id="CP059066">
    <property type="protein sequence ID" value="QSQ09692.1"/>
    <property type="molecule type" value="Genomic_DNA"/>
</dbReference>
<keyword evidence="3" id="KW-1185">Reference proteome</keyword>
<reference evidence="2" key="1">
    <citation type="submission" date="2020-07" db="EMBL/GenBank/DDBJ databases">
        <title>Koleobacter methoxysyntrophicus gen. nov., sp. nov., a novel anaerobic bacterium isolated from deep subsurface oil field and proposal of Koleobacterales ord. nov. in the phylum Firmicutes.</title>
        <authorList>
            <person name="Sakamoto S."/>
            <person name="Tamaki H."/>
        </authorList>
    </citation>
    <scope>NUCLEOTIDE SEQUENCE</scope>
    <source>
        <strain evidence="2">NRmbB1</strain>
    </source>
</reference>
<evidence type="ECO:0000313" key="2">
    <source>
        <dbReference type="EMBL" id="QSQ09692.1"/>
    </source>
</evidence>
<protein>
    <recommendedName>
        <fullName evidence="1">B3/B4 tRNA-binding domain-containing protein</fullName>
    </recommendedName>
</protein>
<sequence length="226" mass="25955">MLIISDEIKKAYPEALLGILAMRNVCNPNQHEELNKCKLELENNLRKNFAELDRSDLKNMEPIKTYNDYYKRFKKTYHVLLQLESIVFKNKSIPRVASLVEAMFMAELKNLLLTAGHDLEAIDMPIKLDVSSGGEKYTLINGQEKELIHSDMMISDSQGIISSVIYGPDKRTRIKPNTRNVLFVVYAPPGIEKSKAFQHLQDIQNYVHIIAPKSEVELLKVYECKD</sequence>
<dbReference type="Gene3D" id="3.50.40.10">
    <property type="entry name" value="Phenylalanyl-trna Synthetase, Chain B, domain 3"/>
    <property type="match status" value="1"/>
</dbReference>
<dbReference type="Proteomes" id="UP000662904">
    <property type="component" value="Chromosome"/>
</dbReference>
<dbReference type="KEGG" id="kme:H0A61_02071"/>